<dbReference type="Pfam" id="PF04909">
    <property type="entry name" value="Amidohydro_2"/>
    <property type="match status" value="1"/>
</dbReference>
<organism evidence="2 3">
    <name type="scientific">Herbaspirillum hiltneri N3</name>
    <dbReference type="NCBI Taxonomy" id="1262470"/>
    <lineage>
        <taxon>Bacteria</taxon>
        <taxon>Pseudomonadati</taxon>
        <taxon>Pseudomonadota</taxon>
        <taxon>Betaproteobacteria</taxon>
        <taxon>Burkholderiales</taxon>
        <taxon>Oxalobacteraceae</taxon>
        <taxon>Herbaspirillum</taxon>
    </lineage>
</organism>
<evidence type="ECO:0000313" key="3">
    <source>
        <dbReference type="Proteomes" id="UP000063429"/>
    </source>
</evidence>
<proteinExistence type="predicted"/>
<gene>
    <name evidence="2" type="ORF">F506_02770</name>
</gene>
<dbReference type="PANTHER" id="PTHR35563">
    <property type="entry name" value="BARREL METAL-DEPENDENT HYDROLASE, PUTATIVE (AFU_ORTHOLOGUE AFUA_1G16240)-RELATED"/>
    <property type="match status" value="1"/>
</dbReference>
<evidence type="ECO:0000259" key="1">
    <source>
        <dbReference type="Pfam" id="PF04909"/>
    </source>
</evidence>
<dbReference type="PANTHER" id="PTHR35563:SF2">
    <property type="entry name" value="BARREL METAL-DEPENDENT HYDROLASE, PUTATIVE (AFU_ORTHOLOGUE AFUA_1G16240)-RELATED"/>
    <property type="match status" value="1"/>
</dbReference>
<evidence type="ECO:0000313" key="2">
    <source>
        <dbReference type="EMBL" id="AKZ61734.1"/>
    </source>
</evidence>
<reference evidence="3" key="1">
    <citation type="journal article" date="2015" name="Genome Announc.">
        <title>Complete Genome Sequence of Herbaspirillum hiltneri N3 (DSM 17495), Isolated from Surface-Sterilized Wheat Roots.</title>
        <authorList>
            <person name="Guizelini D."/>
            <person name="Saizaki P.M."/>
            <person name="Coimbra N.A."/>
            <person name="Weiss V.A."/>
            <person name="Faoro H."/>
            <person name="Sfeir M.Z."/>
            <person name="Baura V.A."/>
            <person name="Monteiro R.A."/>
            <person name="Chubatsu L.S."/>
            <person name="Souza E.M."/>
            <person name="Cruz L.M."/>
            <person name="Pedrosa F.O."/>
            <person name="Raittz R.T."/>
            <person name="Marchaukoski J.N."/>
            <person name="Steffens M.B."/>
        </authorList>
    </citation>
    <scope>NUCLEOTIDE SEQUENCE [LARGE SCALE GENOMIC DNA]</scope>
    <source>
        <strain evidence="3">N3</strain>
    </source>
</reference>
<dbReference type="SUPFAM" id="SSF51556">
    <property type="entry name" value="Metallo-dependent hydrolases"/>
    <property type="match status" value="1"/>
</dbReference>
<sequence>MTSSAIPADACDCHIHIYDYTRFELMPTAPSRPPQSLWSDYLRERQALGLGRAVIVQPTGYGFDNRCTLDALEQAQGSARAIVTVPAEISESELAALDRAGVRGVRFMMVANGGGVMRRDMLEPIAAKIAPLGWNINLQIDGRDFEQYEDLLKSLPCRVVIDHNGKFLKPVTPDHPAMQSLLRLLDTGRCWIKLSAPYETSQTGAPDYEDVGALARTFAREFPERCLWASNWPHPGRNPQPSNRALLDLLPAWAPSAEVRTRILVDNPATLYGF</sequence>
<dbReference type="InterPro" id="IPR052358">
    <property type="entry name" value="Aro_Compnd_Degr_Hydrolases"/>
</dbReference>
<keyword evidence="3" id="KW-1185">Reference proteome</keyword>
<accession>A0ABM5UX70</accession>
<dbReference type="Proteomes" id="UP000063429">
    <property type="component" value="Chromosome"/>
</dbReference>
<protein>
    <submittedName>
        <fullName evidence="2">Amidohydrolase</fullName>
    </submittedName>
</protein>
<feature type="domain" description="Amidohydrolase-related" evidence="1">
    <location>
        <begin position="11"/>
        <end position="274"/>
    </location>
</feature>
<dbReference type="InterPro" id="IPR032466">
    <property type="entry name" value="Metal_Hydrolase"/>
</dbReference>
<dbReference type="InterPro" id="IPR006680">
    <property type="entry name" value="Amidohydro-rel"/>
</dbReference>
<dbReference type="Gene3D" id="3.20.20.140">
    <property type="entry name" value="Metal-dependent hydrolases"/>
    <property type="match status" value="1"/>
</dbReference>
<dbReference type="EMBL" id="CP011409">
    <property type="protein sequence ID" value="AKZ61734.1"/>
    <property type="molecule type" value="Genomic_DNA"/>
</dbReference>
<name>A0ABM5UX70_9BURK</name>
<dbReference type="RefSeq" id="WP_053195234.1">
    <property type="nucleotide sequence ID" value="NZ_CP011409.1"/>
</dbReference>